<evidence type="ECO:0000313" key="3">
    <source>
        <dbReference type="Proteomes" id="UP000284684"/>
    </source>
</evidence>
<evidence type="ECO:0000259" key="1">
    <source>
        <dbReference type="Pfam" id="PF11726"/>
    </source>
</evidence>
<sequence length="321" mass="37251">MYPFSNSAFTSLSQSQASIRIERLVQSIERTDKPAFEIIQTQSGYERAQRTRISKYVDSVQQMFDLFDDRHPYVYSEHLQAFWEACQDIGLERGPAGVTCLNEHGTAYLGFHHSMNVLVARIRQLISSKRYKRKADDRRYEASRKQATLSEYVSQVLDRYSRTVVVRVDLHYRAMARPRLRIEHVFNDLDKLIRARERNPIFKHETGYICSVEHGEDKGFHIHAAFFFNGAEVRSDFAKARKVGELWEQITRGQGYFFSCNDDKDSYGDELGIGVIKRADSEACRKSIKAMSYLTKDNQYLRMKPAGARTYRTGRTHRATA</sequence>
<dbReference type="EMBL" id="MOBI01000019">
    <property type="protein sequence ID" value="ROM95053.1"/>
    <property type="molecule type" value="Genomic_DNA"/>
</dbReference>
<dbReference type="InterPro" id="IPR057271">
    <property type="entry name" value="YagK_YfjJ_C"/>
</dbReference>
<dbReference type="Pfam" id="PF11726">
    <property type="entry name" value="YagK_YfjJ_C"/>
    <property type="match status" value="1"/>
</dbReference>
<feature type="domain" description="YagK/YfjJ C-terminal" evidence="1">
    <location>
        <begin position="157"/>
        <end position="234"/>
    </location>
</feature>
<dbReference type="AlphaFoldDB" id="A0A423GPT2"/>
<proteinExistence type="predicted"/>
<evidence type="ECO:0000313" key="2">
    <source>
        <dbReference type="EMBL" id="ROM95053.1"/>
    </source>
</evidence>
<accession>A0A423GPT2</accession>
<protein>
    <recommendedName>
        <fullName evidence="1">YagK/YfjJ C-terminal domain-containing protein</fullName>
    </recommendedName>
</protein>
<dbReference type="RefSeq" id="WP_123583381.1">
    <property type="nucleotide sequence ID" value="NZ_MOBI01000019.1"/>
</dbReference>
<comment type="caution">
    <text evidence="2">The sequence shown here is derived from an EMBL/GenBank/DDBJ whole genome shotgun (WGS) entry which is preliminary data.</text>
</comment>
<dbReference type="Proteomes" id="UP000284684">
    <property type="component" value="Unassembled WGS sequence"/>
</dbReference>
<reference evidence="2 3" key="1">
    <citation type="submission" date="2016-10" db="EMBL/GenBank/DDBJ databases">
        <title>Comparative genome analysis of multiple Pseudomonas spp. focuses on biocontrol and plant growth promoting traits.</title>
        <authorList>
            <person name="Tao X.-Y."/>
            <person name="Taylor C.G."/>
        </authorList>
    </citation>
    <scope>NUCLEOTIDE SEQUENCE [LARGE SCALE GENOMIC DNA]</scope>
    <source>
        <strain evidence="2 3">37D10</strain>
    </source>
</reference>
<organism evidence="2 3">
    <name type="scientific">Pseudomonas brassicacearum</name>
    <dbReference type="NCBI Taxonomy" id="930166"/>
    <lineage>
        <taxon>Bacteria</taxon>
        <taxon>Pseudomonadati</taxon>
        <taxon>Pseudomonadota</taxon>
        <taxon>Gammaproteobacteria</taxon>
        <taxon>Pseudomonadales</taxon>
        <taxon>Pseudomonadaceae</taxon>
        <taxon>Pseudomonas</taxon>
    </lineage>
</organism>
<name>A0A423GPT2_9PSED</name>
<gene>
    <name evidence="2" type="ORF">BK658_16845</name>
</gene>